<dbReference type="PROSITE" id="PS50234">
    <property type="entry name" value="VWFA"/>
    <property type="match status" value="1"/>
</dbReference>
<keyword evidence="3" id="KW-1185">Reference proteome</keyword>
<dbReference type="InterPro" id="IPR036465">
    <property type="entry name" value="vWFA_dom_sf"/>
</dbReference>
<dbReference type="OMA" id="CYFCQSS"/>
<dbReference type="VEuPathDB" id="AmoebaDB:EDI_068330"/>
<dbReference type="GO" id="GO:0070971">
    <property type="term" value="C:endoplasmic reticulum exit site"/>
    <property type="evidence" value="ECO:0007669"/>
    <property type="project" value="TreeGrafter"/>
</dbReference>
<dbReference type="CDD" id="cd00198">
    <property type="entry name" value="vWFA"/>
    <property type="match status" value="1"/>
</dbReference>
<protein>
    <recommendedName>
        <fullName evidence="1">VWFA domain-containing protein</fullName>
    </recommendedName>
</protein>
<dbReference type="PANTHER" id="PTHR13803:SF36">
    <property type="entry name" value="TYPE A VON WILLEBRAND FACTOR DOMAIN-CONTAINING PROTEIN"/>
    <property type="match status" value="1"/>
</dbReference>
<dbReference type="eggNOG" id="ENOG502RH4Z">
    <property type="taxonomic scope" value="Eukaryota"/>
</dbReference>
<dbReference type="InterPro" id="IPR002035">
    <property type="entry name" value="VWF_A"/>
</dbReference>
<feature type="domain" description="VWFA" evidence="1">
    <location>
        <begin position="132"/>
        <end position="355"/>
    </location>
</feature>
<evidence type="ECO:0000313" key="2">
    <source>
        <dbReference type="EMBL" id="EDR22106.1"/>
    </source>
</evidence>
<dbReference type="GO" id="GO:0090110">
    <property type="term" value="P:COPII-coated vesicle cargo loading"/>
    <property type="evidence" value="ECO:0007669"/>
    <property type="project" value="TreeGrafter"/>
</dbReference>
<dbReference type="GO" id="GO:0000149">
    <property type="term" value="F:SNARE binding"/>
    <property type="evidence" value="ECO:0007669"/>
    <property type="project" value="TreeGrafter"/>
</dbReference>
<name>B0ETP1_ENTDS</name>
<dbReference type="InterPro" id="IPR036174">
    <property type="entry name" value="Znf_Sec23_Sec24_sf"/>
</dbReference>
<dbReference type="GO" id="GO:0006886">
    <property type="term" value="P:intracellular protein transport"/>
    <property type="evidence" value="ECO:0007669"/>
    <property type="project" value="InterPro"/>
</dbReference>
<dbReference type="GO" id="GO:0008270">
    <property type="term" value="F:zinc ion binding"/>
    <property type="evidence" value="ECO:0007669"/>
    <property type="project" value="InterPro"/>
</dbReference>
<dbReference type="Gene3D" id="3.40.50.410">
    <property type="entry name" value="von Willebrand factor, type A domain"/>
    <property type="match status" value="1"/>
</dbReference>
<evidence type="ECO:0000313" key="3">
    <source>
        <dbReference type="Proteomes" id="UP000008076"/>
    </source>
</evidence>
<dbReference type="RefSeq" id="XP_001741439.1">
    <property type="nucleotide sequence ID" value="XM_001741387.1"/>
</dbReference>
<dbReference type="EMBL" id="DS550810">
    <property type="protein sequence ID" value="EDR22106.1"/>
    <property type="molecule type" value="Genomic_DNA"/>
</dbReference>
<dbReference type="SUPFAM" id="SSF53300">
    <property type="entry name" value="vWA-like"/>
    <property type="match status" value="1"/>
</dbReference>
<dbReference type="InterPro" id="IPR050550">
    <property type="entry name" value="SEC23_SEC24_subfamily"/>
</dbReference>
<proteinExistence type="predicted"/>
<reference evidence="3" key="1">
    <citation type="submission" date="2007-12" db="EMBL/GenBank/DDBJ databases">
        <title>Annotation of Entamoeba dispar SAW760.</title>
        <authorList>
            <person name="Lorenzi H."/>
            <person name="Inman J."/>
            <person name="Schobel S."/>
            <person name="Amedeo P."/>
            <person name="Caler E."/>
        </authorList>
    </citation>
    <scope>NUCLEOTIDE SEQUENCE [LARGE SCALE GENOMIC DNA]</scope>
    <source>
        <strain evidence="3">ATCC PRA-260 / SAW760</strain>
    </source>
</reference>
<dbReference type="GO" id="GO:0030127">
    <property type="term" value="C:COPII vesicle coat"/>
    <property type="evidence" value="ECO:0007669"/>
    <property type="project" value="InterPro"/>
</dbReference>
<dbReference type="AlphaFoldDB" id="B0ETP1"/>
<dbReference type="GeneID" id="5886535"/>
<dbReference type="Proteomes" id="UP000008076">
    <property type="component" value="Unassembled WGS sequence"/>
</dbReference>
<gene>
    <name evidence="2" type="ORF">EDI_068330</name>
</gene>
<organism evidence="3">
    <name type="scientific">Entamoeba dispar (strain ATCC PRA-260 / SAW760)</name>
    <dbReference type="NCBI Taxonomy" id="370354"/>
    <lineage>
        <taxon>Eukaryota</taxon>
        <taxon>Amoebozoa</taxon>
        <taxon>Evosea</taxon>
        <taxon>Archamoebae</taxon>
        <taxon>Mastigamoebida</taxon>
        <taxon>Entamoebidae</taxon>
        <taxon>Entamoeba</taxon>
    </lineage>
</organism>
<sequence length="543" mass="61241">MQFATNKARFASKKCNTPVSKQLQTSSKRGFGSTPSHCCVDDNETLDTNVVSVELGFLQQDVPMRVGDPILCSYCKSSLSHLDGIENNKWKCRFCGTENECEKILPEEIPDTPILDYVIEQALIEKPESDGIIVYCIDTSGSMAINIEVTHERKCFTRLDVVKNAICQQVCILKEKHPKQKVCIVRFSKDVKILGDCTKQPIIIKTELLNDYDGLIDIAKEKVQLDNINNTIQNILKSVQNMEEQGSTALGPALLISTIIASKEPNGQVILCTDGTSNCGLGNLEETNEVSQKFYQKIGELALQNGVVINVNTLKGCDTNMQIIGETAVKSSGEVMIVEPSQIGEAFNEALSNNLIATDVIISIFLHPAIYINNFSESEQPSRRRVVLGNVMDDSRYQFKYGLRPGEDIQQFGQMKNFPIQIQIEYKKKNGLKGVRVLTQTIDIADESEELQIDGQILQTFYIQQTAQMRHEGRTDEARRNLRQFQQAQQISFVPMQGIYREYAEEMESAMDQHNDYSSYIFQNATNTWNDKRASRFKKFSKK</sequence>
<dbReference type="SUPFAM" id="SSF82919">
    <property type="entry name" value="Zn-finger domain of Sec23/24"/>
    <property type="match status" value="1"/>
</dbReference>
<accession>B0ETP1</accession>
<dbReference type="PANTHER" id="PTHR13803">
    <property type="entry name" value="SEC24-RELATED PROTEIN"/>
    <property type="match status" value="1"/>
</dbReference>
<evidence type="ECO:0000259" key="1">
    <source>
        <dbReference type="PROSITE" id="PS50234"/>
    </source>
</evidence>
<dbReference type="OrthoDB" id="1724672at2759"/>
<dbReference type="KEGG" id="edi:EDI_068330"/>